<comment type="caution">
    <text evidence="1">The sequence shown here is derived from an EMBL/GenBank/DDBJ whole genome shotgun (WGS) entry which is preliminary data.</text>
</comment>
<evidence type="ECO:0008006" key="3">
    <source>
        <dbReference type="Google" id="ProtNLM"/>
    </source>
</evidence>
<evidence type="ECO:0000313" key="2">
    <source>
        <dbReference type="Proteomes" id="UP001362999"/>
    </source>
</evidence>
<protein>
    <recommendedName>
        <fullName evidence="3">DEAD/DEAH box helicase domain-containing protein</fullName>
    </recommendedName>
</protein>
<dbReference type="InterPro" id="IPR027417">
    <property type="entry name" value="P-loop_NTPase"/>
</dbReference>
<reference evidence="1 2" key="1">
    <citation type="journal article" date="2024" name="J Genomics">
        <title>Draft genome sequencing and assembly of Favolaschia claudopus CIRM-BRFM 2984 isolated from oak limbs.</title>
        <authorList>
            <person name="Navarro D."/>
            <person name="Drula E."/>
            <person name="Chaduli D."/>
            <person name="Cazenave R."/>
            <person name="Ahrendt S."/>
            <person name="Wang J."/>
            <person name="Lipzen A."/>
            <person name="Daum C."/>
            <person name="Barry K."/>
            <person name="Grigoriev I.V."/>
            <person name="Favel A."/>
            <person name="Rosso M.N."/>
            <person name="Martin F."/>
        </authorList>
    </citation>
    <scope>NUCLEOTIDE SEQUENCE [LARGE SCALE GENOMIC DNA]</scope>
    <source>
        <strain evidence="1 2">CIRM-BRFM 2984</strain>
    </source>
</reference>
<proteinExistence type="predicted"/>
<feature type="non-terminal residue" evidence="1">
    <location>
        <position position="66"/>
    </location>
</feature>
<evidence type="ECO:0000313" key="1">
    <source>
        <dbReference type="EMBL" id="KAK7012489.1"/>
    </source>
</evidence>
<name>A0AAW0AHK4_9AGAR</name>
<dbReference type="Proteomes" id="UP001362999">
    <property type="component" value="Unassembled WGS sequence"/>
</dbReference>
<dbReference type="AlphaFoldDB" id="A0AAW0AHK4"/>
<gene>
    <name evidence="1" type="ORF">R3P38DRAFT_2356320</name>
</gene>
<organism evidence="1 2">
    <name type="scientific">Favolaschia claudopus</name>
    <dbReference type="NCBI Taxonomy" id="2862362"/>
    <lineage>
        <taxon>Eukaryota</taxon>
        <taxon>Fungi</taxon>
        <taxon>Dikarya</taxon>
        <taxon>Basidiomycota</taxon>
        <taxon>Agaricomycotina</taxon>
        <taxon>Agaricomycetes</taxon>
        <taxon>Agaricomycetidae</taxon>
        <taxon>Agaricales</taxon>
        <taxon>Marasmiineae</taxon>
        <taxon>Mycenaceae</taxon>
        <taxon>Favolaschia</taxon>
    </lineage>
</organism>
<dbReference type="SUPFAM" id="SSF52540">
    <property type="entry name" value="P-loop containing nucleoside triphosphate hydrolases"/>
    <property type="match status" value="1"/>
</dbReference>
<dbReference type="EMBL" id="JAWWNJ010000065">
    <property type="protein sequence ID" value="KAK7012489.1"/>
    <property type="molecule type" value="Genomic_DNA"/>
</dbReference>
<dbReference type="Gene3D" id="3.40.50.300">
    <property type="entry name" value="P-loop containing nucleotide triphosphate hydrolases"/>
    <property type="match status" value="1"/>
</dbReference>
<accession>A0AAW0AHK4</accession>
<keyword evidence="2" id="KW-1185">Reference proteome</keyword>
<sequence>MPFRPVVELDPIKLDNASKNLCSIFNVPSLHPYQIAAGQNIVKGISTFLDVPTGGGKTLAFWYPLL</sequence>